<name>G7NLD9_MACMU</name>
<dbReference type="InterPro" id="IPR050169">
    <property type="entry name" value="Krueppel_C2H2_ZnF"/>
</dbReference>
<dbReference type="InterPro" id="IPR001909">
    <property type="entry name" value="KRAB"/>
</dbReference>
<reference evidence="2" key="1">
    <citation type="journal article" date="2011" name="Nat. Biotechnol.">
        <title>Genome sequencing and comparison of two nonhuman primate animal models, the cynomolgus and Chinese rhesus macaques.</title>
        <authorList>
            <person name="Yan G."/>
            <person name="Zhang G."/>
            <person name="Fang X."/>
            <person name="Zhang Y."/>
            <person name="Li C."/>
            <person name="Ling F."/>
            <person name="Cooper D.N."/>
            <person name="Li Q."/>
            <person name="Li Y."/>
            <person name="van Gool A.J."/>
            <person name="Du H."/>
            <person name="Chen J."/>
            <person name="Chen R."/>
            <person name="Zhang P."/>
            <person name="Huang Z."/>
            <person name="Thompson J.R."/>
            <person name="Meng Y."/>
            <person name="Bai Y."/>
            <person name="Wang J."/>
            <person name="Zhuo M."/>
            <person name="Wang T."/>
            <person name="Huang Y."/>
            <person name="Wei L."/>
            <person name="Li J."/>
            <person name="Wang Z."/>
            <person name="Hu H."/>
            <person name="Yang P."/>
            <person name="Le L."/>
            <person name="Stenson P.D."/>
            <person name="Li B."/>
            <person name="Liu X."/>
            <person name="Ball E.V."/>
            <person name="An N."/>
            <person name="Huang Q."/>
            <person name="Zhang Y."/>
            <person name="Fan W."/>
            <person name="Zhang X."/>
            <person name="Li Y."/>
            <person name="Wang W."/>
            <person name="Katze M.G."/>
            <person name="Su B."/>
            <person name="Nielsen R."/>
            <person name="Yang H."/>
            <person name="Wang J."/>
            <person name="Wang X."/>
            <person name="Wang J."/>
        </authorList>
    </citation>
    <scope>NUCLEOTIDE SEQUENCE [LARGE SCALE GENOMIC DNA]</scope>
    <source>
        <strain evidence="2">CR-5</strain>
    </source>
</reference>
<proteinExistence type="predicted"/>
<dbReference type="SUPFAM" id="SSF109640">
    <property type="entry name" value="KRAB domain (Kruppel-associated box)"/>
    <property type="match status" value="1"/>
</dbReference>
<dbReference type="AlphaFoldDB" id="G7NLD9"/>
<feature type="domain" description="KRAB" evidence="1">
    <location>
        <begin position="4"/>
        <end position="75"/>
    </location>
</feature>
<sequence length="77" mass="9221">QGLLTFTDVAIEFSLMEWQFLDTARWNLYRNMMLENYRNLVFLGITVSKPDLITCLEQEKEPWNTKRHEMVDEPPGR</sequence>
<dbReference type="SMART" id="SM00349">
    <property type="entry name" value="KRAB"/>
    <property type="match status" value="1"/>
</dbReference>
<dbReference type="Gene3D" id="6.10.140.140">
    <property type="match status" value="1"/>
</dbReference>
<evidence type="ECO:0000313" key="2">
    <source>
        <dbReference type="EMBL" id="EHH29864.1"/>
    </source>
</evidence>
<protein>
    <recommendedName>
        <fullName evidence="1">KRAB domain-containing protein</fullName>
    </recommendedName>
</protein>
<dbReference type="PROSITE" id="PS50805">
    <property type="entry name" value="KRAB"/>
    <property type="match status" value="1"/>
</dbReference>
<dbReference type="PANTHER" id="PTHR23232">
    <property type="entry name" value="KRAB DOMAIN C2H2 ZINC FINGER"/>
    <property type="match status" value="1"/>
</dbReference>
<dbReference type="GO" id="GO:0006355">
    <property type="term" value="P:regulation of DNA-templated transcription"/>
    <property type="evidence" value="ECO:0007669"/>
    <property type="project" value="InterPro"/>
</dbReference>
<dbReference type="InterPro" id="IPR036051">
    <property type="entry name" value="KRAB_dom_sf"/>
</dbReference>
<accession>G7NLD9</accession>
<dbReference type="PANTHER" id="PTHR23232:SF158">
    <property type="entry name" value="KRAB DOMAIN-CONTAINING PROTEIN 5"/>
    <property type="match status" value="1"/>
</dbReference>
<dbReference type="EMBL" id="CM001271">
    <property type="protein sequence ID" value="EHH29864.1"/>
    <property type="molecule type" value="Genomic_DNA"/>
</dbReference>
<organism evidence="2">
    <name type="scientific">Macaca mulatta</name>
    <name type="common">Rhesus macaque</name>
    <dbReference type="NCBI Taxonomy" id="9544"/>
    <lineage>
        <taxon>Eukaryota</taxon>
        <taxon>Metazoa</taxon>
        <taxon>Chordata</taxon>
        <taxon>Craniata</taxon>
        <taxon>Vertebrata</taxon>
        <taxon>Euteleostomi</taxon>
        <taxon>Mammalia</taxon>
        <taxon>Eutheria</taxon>
        <taxon>Euarchontoglires</taxon>
        <taxon>Primates</taxon>
        <taxon>Haplorrhini</taxon>
        <taxon>Catarrhini</taxon>
        <taxon>Cercopithecidae</taxon>
        <taxon>Cercopithecinae</taxon>
        <taxon>Macaca</taxon>
    </lineage>
</organism>
<dbReference type="Pfam" id="PF01352">
    <property type="entry name" value="KRAB"/>
    <property type="match status" value="1"/>
</dbReference>
<dbReference type="CDD" id="cd07765">
    <property type="entry name" value="KRAB_A-box"/>
    <property type="match status" value="1"/>
</dbReference>
<dbReference type="Proteomes" id="UP000013456">
    <property type="component" value="Chromosome 19"/>
</dbReference>
<gene>
    <name evidence="2" type="ORF">EGK_10390</name>
</gene>
<feature type="non-terminal residue" evidence="2">
    <location>
        <position position="1"/>
    </location>
</feature>
<feature type="non-terminal residue" evidence="2">
    <location>
        <position position="77"/>
    </location>
</feature>
<evidence type="ECO:0000259" key="1">
    <source>
        <dbReference type="PROSITE" id="PS50805"/>
    </source>
</evidence>